<dbReference type="RefSeq" id="WP_284100620.1">
    <property type="nucleotide sequence ID" value="NZ_JARRAF010000009.1"/>
</dbReference>
<name>A0ABT7DW72_9NEIS</name>
<keyword evidence="3" id="KW-1185">Reference proteome</keyword>
<dbReference type="Gene3D" id="3.40.50.1820">
    <property type="entry name" value="alpha/beta hydrolase"/>
    <property type="match status" value="1"/>
</dbReference>
<dbReference type="InterPro" id="IPR029058">
    <property type="entry name" value="AB_hydrolase_fold"/>
</dbReference>
<evidence type="ECO:0000313" key="2">
    <source>
        <dbReference type="EMBL" id="MDK2124309.1"/>
    </source>
</evidence>
<dbReference type="Proteomes" id="UP001172778">
    <property type="component" value="Unassembled WGS sequence"/>
</dbReference>
<accession>A0ABT7DW72</accession>
<feature type="domain" description="AB hydrolase-1" evidence="1">
    <location>
        <begin position="9"/>
        <end position="252"/>
    </location>
</feature>
<keyword evidence="2" id="KW-0378">Hydrolase</keyword>
<reference evidence="2" key="1">
    <citation type="submission" date="2023-03" db="EMBL/GenBank/DDBJ databases">
        <title>Chitinimonas shenzhenensis gen. nov., sp. nov., a novel member of family Burkholderiaceae isolated from activated sludge collected in Shen Zhen, China.</title>
        <authorList>
            <person name="Wang X."/>
        </authorList>
    </citation>
    <scope>NUCLEOTIDE SEQUENCE</scope>
    <source>
        <strain evidence="2">DQS-5</strain>
    </source>
</reference>
<protein>
    <submittedName>
        <fullName evidence="2">Alpha/beta hydrolase</fullName>
    </submittedName>
</protein>
<dbReference type="EMBL" id="JARRAF010000009">
    <property type="protein sequence ID" value="MDK2124309.1"/>
    <property type="molecule type" value="Genomic_DNA"/>
</dbReference>
<dbReference type="GO" id="GO:0016787">
    <property type="term" value="F:hydrolase activity"/>
    <property type="evidence" value="ECO:0007669"/>
    <property type="project" value="UniProtKB-KW"/>
</dbReference>
<evidence type="ECO:0000259" key="1">
    <source>
        <dbReference type="Pfam" id="PF12697"/>
    </source>
</evidence>
<sequence>MPEPIHFSHANSFPASSYRKLFAALAPEFEVGYIETLGHDPRYPVSDGWPHLVQQTLDYITLHYREPVIGVGHSLGGFLTFLSAVARPELFKAIVLLDSPIFGRRMSTLLYLSKRLGIIEHVTPGRGARARRNDWPDLPSAMQHFAEKALFRALDPDCLCDYVTYGTVEHNGRRRLLFQSDIEYQIYCGLPHDFPRHNGRLQVPAGFIGGRRSNVIYRSDLRHMRQNLGMVLQSFDGSHLFPLEKPQATADAIRLMLTRLRNS</sequence>
<dbReference type="SUPFAM" id="SSF53474">
    <property type="entry name" value="alpha/beta-Hydrolases"/>
    <property type="match status" value="1"/>
</dbReference>
<dbReference type="Pfam" id="PF12697">
    <property type="entry name" value="Abhydrolase_6"/>
    <property type="match status" value="1"/>
</dbReference>
<organism evidence="2 3">
    <name type="scientific">Parachitinimonas caeni</name>
    <dbReference type="NCBI Taxonomy" id="3031301"/>
    <lineage>
        <taxon>Bacteria</taxon>
        <taxon>Pseudomonadati</taxon>
        <taxon>Pseudomonadota</taxon>
        <taxon>Betaproteobacteria</taxon>
        <taxon>Neisseriales</taxon>
        <taxon>Chitinibacteraceae</taxon>
        <taxon>Parachitinimonas</taxon>
    </lineage>
</organism>
<gene>
    <name evidence="2" type="ORF">PZA18_09630</name>
</gene>
<proteinExistence type="predicted"/>
<dbReference type="InterPro" id="IPR000073">
    <property type="entry name" value="AB_hydrolase_1"/>
</dbReference>
<evidence type="ECO:0000313" key="3">
    <source>
        <dbReference type="Proteomes" id="UP001172778"/>
    </source>
</evidence>
<comment type="caution">
    <text evidence="2">The sequence shown here is derived from an EMBL/GenBank/DDBJ whole genome shotgun (WGS) entry which is preliminary data.</text>
</comment>